<sequence length="123" mass="12338">MGGCCGKRIRPIQLALQLAVVQAGSAVQQQQQQLTDVQSTAYIDLLVSGAKKAYDDFITTPTADGRRGTTADAHVYACGLRRLPATTTAEAVGFTAAGAATAAVAAVMAAATAAAAVVVVATS</sequence>
<keyword evidence="1" id="KW-1133">Transmembrane helix</keyword>
<keyword evidence="1" id="KW-0812">Transmembrane</keyword>
<evidence type="ECO:0000256" key="2">
    <source>
        <dbReference type="SAM" id="SignalP"/>
    </source>
</evidence>
<feature type="chain" id="PRO_5016756026" evidence="2">
    <location>
        <begin position="27"/>
        <end position="123"/>
    </location>
</feature>
<feature type="signal peptide" evidence="2">
    <location>
        <begin position="1"/>
        <end position="26"/>
    </location>
</feature>
<keyword evidence="4" id="KW-1185">Reference proteome</keyword>
<evidence type="ECO:0000313" key="3">
    <source>
        <dbReference type="EMBL" id="SZX65354.1"/>
    </source>
</evidence>
<name>A0A383VKZ7_TETOB</name>
<dbReference type="Proteomes" id="UP000256970">
    <property type="component" value="Unassembled WGS sequence"/>
</dbReference>
<accession>A0A383VKZ7</accession>
<evidence type="ECO:0000313" key="4">
    <source>
        <dbReference type="Proteomes" id="UP000256970"/>
    </source>
</evidence>
<keyword evidence="1" id="KW-0472">Membrane</keyword>
<dbReference type="AlphaFoldDB" id="A0A383VKZ7"/>
<dbReference type="EMBL" id="FNXT01000617">
    <property type="protein sequence ID" value="SZX65354.1"/>
    <property type="molecule type" value="Genomic_DNA"/>
</dbReference>
<evidence type="ECO:0000256" key="1">
    <source>
        <dbReference type="SAM" id="Phobius"/>
    </source>
</evidence>
<reference evidence="3 4" key="1">
    <citation type="submission" date="2016-10" db="EMBL/GenBank/DDBJ databases">
        <authorList>
            <person name="Cai Z."/>
        </authorList>
    </citation>
    <scope>NUCLEOTIDE SEQUENCE [LARGE SCALE GENOMIC DNA]</scope>
</reference>
<keyword evidence="2" id="KW-0732">Signal</keyword>
<feature type="transmembrane region" description="Helical" evidence="1">
    <location>
        <begin position="91"/>
        <end position="121"/>
    </location>
</feature>
<organism evidence="3 4">
    <name type="scientific">Tetradesmus obliquus</name>
    <name type="common">Green alga</name>
    <name type="synonym">Acutodesmus obliquus</name>
    <dbReference type="NCBI Taxonomy" id="3088"/>
    <lineage>
        <taxon>Eukaryota</taxon>
        <taxon>Viridiplantae</taxon>
        <taxon>Chlorophyta</taxon>
        <taxon>core chlorophytes</taxon>
        <taxon>Chlorophyceae</taxon>
        <taxon>CS clade</taxon>
        <taxon>Sphaeropleales</taxon>
        <taxon>Scenedesmaceae</taxon>
        <taxon>Tetradesmus</taxon>
    </lineage>
</organism>
<gene>
    <name evidence="3" type="ORF">BQ4739_LOCUS5791</name>
</gene>
<protein>
    <submittedName>
        <fullName evidence="3">Uncharacterized protein</fullName>
    </submittedName>
</protein>
<proteinExistence type="predicted"/>